<dbReference type="InterPro" id="IPR023393">
    <property type="entry name" value="START-like_dom_sf"/>
</dbReference>
<evidence type="ECO:0000313" key="4">
    <source>
        <dbReference type="Proteomes" id="UP001595989"/>
    </source>
</evidence>
<accession>A0ABV9DLP4</accession>
<protein>
    <submittedName>
        <fullName evidence="3">SRPBCC domain-containing protein</fullName>
    </submittedName>
</protein>
<feature type="domain" description="Activator of Hsp90 ATPase homologue 1/2-like C-terminal" evidence="2">
    <location>
        <begin position="22"/>
        <end position="167"/>
    </location>
</feature>
<dbReference type="EMBL" id="JBHSFU010000011">
    <property type="protein sequence ID" value="MFC4559750.1"/>
    <property type="molecule type" value="Genomic_DNA"/>
</dbReference>
<name>A0ABV9DLP4_9BACI</name>
<dbReference type="Gene3D" id="3.30.530.20">
    <property type="match status" value="1"/>
</dbReference>
<organism evidence="3 4">
    <name type="scientific">Virgibacillus kekensis</name>
    <dbReference type="NCBI Taxonomy" id="202261"/>
    <lineage>
        <taxon>Bacteria</taxon>
        <taxon>Bacillati</taxon>
        <taxon>Bacillota</taxon>
        <taxon>Bacilli</taxon>
        <taxon>Bacillales</taxon>
        <taxon>Bacillaceae</taxon>
        <taxon>Virgibacillus</taxon>
    </lineage>
</organism>
<dbReference type="Pfam" id="PF08327">
    <property type="entry name" value="AHSA1"/>
    <property type="match status" value="1"/>
</dbReference>
<keyword evidence="4" id="KW-1185">Reference proteome</keyword>
<evidence type="ECO:0000259" key="2">
    <source>
        <dbReference type="Pfam" id="PF08327"/>
    </source>
</evidence>
<sequence>MSESKMKHRKEGRDLVMERVFDAPRDLVFKMFSEAEHLDKWWGPEGWETETRQFEFKPEGIWHYCMRCIDKDQGDFYGQESWGITFYKEINKPEKIVYIDVFSDEEGNRADGMPETYCTMDFVEEGGKTKLISRSQFESEEALKKIVDMGVVEGTDSHYRCLDDYLGQLQRV</sequence>
<comment type="similarity">
    <text evidence="1">Belongs to the AHA1 family.</text>
</comment>
<dbReference type="SUPFAM" id="SSF55961">
    <property type="entry name" value="Bet v1-like"/>
    <property type="match status" value="1"/>
</dbReference>
<reference evidence="4" key="1">
    <citation type="journal article" date="2019" name="Int. J. Syst. Evol. Microbiol.">
        <title>The Global Catalogue of Microorganisms (GCM) 10K type strain sequencing project: providing services to taxonomists for standard genome sequencing and annotation.</title>
        <authorList>
            <consortium name="The Broad Institute Genomics Platform"/>
            <consortium name="The Broad Institute Genome Sequencing Center for Infectious Disease"/>
            <person name="Wu L."/>
            <person name="Ma J."/>
        </authorList>
    </citation>
    <scope>NUCLEOTIDE SEQUENCE [LARGE SCALE GENOMIC DNA]</scope>
    <source>
        <strain evidence="4">CGMCC 4.7426</strain>
    </source>
</reference>
<dbReference type="RefSeq" id="WP_390298531.1">
    <property type="nucleotide sequence ID" value="NZ_JBHSFU010000011.1"/>
</dbReference>
<dbReference type="Proteomes" id="UP001595989">
    <property type="component" value="Unassembled WGS sequence"/>
</dbReference>
<evidence type="ECO:0000313" key="3">
    <source>
        <dbReference type="EMBL" id="MFC4559750.1"/>
    </source>
</evidence>
<gene>
    <name evidence="3" type="ORF">ACFO3D_16305</name>
</gene>
<evidence type="ECO:0000256" key="1">
    <source>
        <dbReference type="ARBA" id="ARBA00006817"/>
    </source>
</evidence>
<comment type="caution">
    <text evidence="3">The sequence shown here is derived from an EMBL/GenBank/DDBJ whole genome shotgun (WGS) entry which is preliminary data.</text>
</comment>
<dbReference type="InterPro" id="IPR013538">
    <property type="entry name" value="ASHA1/2-like_C"/>
</dbReference>
<proteinExistence type="inferred from homology"/>